<dbReference type="AlphaFoldDB" id="A0A2Z7CEP0"/>
<name>A0A2Z7CEP0_9LAMI</name>
<gene>
    <name evidence="1" type="ORF">F511_22086</name>
</gene>
<protein>
    <submittedName>
        <fullName evidence="1">Nicotianamine synthase</fullName>
    </submittedName>
</protein>
<keyword evidence="2" id="KW-1185">Reference proteome</keyword>
<reference evidence="1 2" key="1">
    <citation type="journal article" date="2015" name="Proc. Natl. Acad. Sci. U.S.A.">
        <title>The resurrection genome of Boea hygrometrica: A blueprint for survival of dehydration.</title>
        <authorList>
            <person name="Xiao L."/>
            <person name="Yang G."/>
            <person name="Zhang L."/>
            <person name="Yang X."/>
            <person name="Zhao S."/>
            <person name="Ji Z."/>
            <person name="Zhou Q."/>
            <person name="Hu M."/>
            <person name="Wang Y."/>
            <person name="Chen M."/>
            <person name="Xu Y."/>
            <person name="Jin H."/>
            <person name="Xiao X."/>
            <person name="Hu G."/>
            <person name="Bao F."/>
            <person name="Hu Y."/>
            <person name="Wan P."/>
            <person name="Li L."/>
            <person name="Deng X."/>
            <person name="Kuang T."/>
            <person name="Xiang C."/>
            <person name="Zhu J.K."/>
            <person name="Oliver M.J."/>
            <person name="He Y."/>
        </authorList>
    </citation>
    <scope>NUCLEOTIDE SEQUENCE [LARGE SCALE GENOMIC DNA]</scope>
    <source>
        <strain evidence="2">cv. XS01</strain>
    </source>
</reference>
<accession>A0A2Z7CEP0</accession>
<sequence>MHEEKKQQLNGICNRICGHGNQSARPVEQPSNHIMSPLYHGLSTGKSSVRDHRGPSAHHSSAVLIILAQFCYNIELTLRPEAILEFYTPTQALTTKRSSKLRRTLTQQLVRVENGVCSRGRAIREHTETLGSFYSLLLASKPVSAERASLKESSATKIVKNEGWKRRKSTVESYGEQ</sequence>
<dbReference type="EMBL" id="KQ996419">
    <property type="protein sequence ID" value="KZV45155.1"/>
    <property type="molecule type" value="Genomic_DNA"/>
</dbReference>
<evidence type="ECO:0000313" key="1">
    <source>
        <dbReference type="EMBL" id="KZV45155.1"/>
    </source>
</evidence>
<evidence type="ECO:0000313" key="2">
    <source>
        <dbReference type="Proteomes" id="UP000250235"/>
    </source>
</evidence>
<dbReference type="Proteomes" id="UP000250235">
    <property type="component" value="Unassembled WGS sequence"/>
</dbReference>
<proteinExistence type="predicted"/>
<organism evidence="1 2">
    <name type="scientific">Dorcoceras hygrometricum</name>
    <dbReference type="NCBI Taxonomy" id="472368"/>
    <lineage>
        <taxon>Eukaryota</taxon>
        <taxon>Viridiplantae</taxon>
        <taxon>Streptophyta</taxon>
        <taxon>Embryophyta</taxon>
        <taxon>Tracheophyta</taxon>
        <taxon>Spermatophyta</taxon>
        <taxon>Magnoliopsida</taxon>
        <taxon>eudicotyledons</taxon>
        <taxon>Gunneridae</taxon>
        <taxon>Pentapetalae</taxon>
        <taxon>asterids</taxon>
        <taxon>lamiids</taxon>
        <taxon>Lamiales</taxon>
        <taxon>Gesneriaceae</taxon>
        <taxon>Didymocarpoideae</taxon>
        <taxon>Trichosporeae</taxon>
        <taxon>Loxocarpinae</taxon>
        <taxon>Dorcoceras</taxon>
    </lineage>
</organism>